<dbReference type="Proteomes" id="UP000053237">
    <property type="component" value="Unassembled WGS sequence"/>
</dbReference>
<dbReference type="EMBL" id="CAIX01000024">
    <property type="protein sequence ID" value="CCI41778.1"/>
    <property type="molecule type" value="Genomic_DNA"/>
</dbReference>
<reference evidence="1 2" key="1">
    <citation type="submission" date="2012-05" db="EMBL/GenBank/DDBJ databases">
        <title>Recombination and specialization in a pathogen metapopulation.</title>
        <authorList>
            <person name="Gardiner A."/>
            <person name="Kemen E."/>
            <person name="Schultz-Larsen T."/>
            <person name="MacLean D."/>
            <person name="Van Oosterhout C."/>
            <person name="Jones J.D.G."/>
        </authorList>
    </citation>
    <scope>NUCLEOTIDE SEQUENCE [LARGE SCALE GENOMIC DNA]</scope>
    <source>
        <strain evidence="1 2">Ac Nc2</strain>
    </source>
</reference>
<dbReference type="AlphaFoldDB" id="A0A024G5E1"/>
<accession>A0A024G5E1</accession>
<keyword evidence="2" id="KW-1185">Reference proteome</keyword>
<comment type="caution">
    <text evidence="1">The sequence shown here is derived from an EMBL/GenBank/DDBJ whole genome shotgun (WGS) entry which is preliminary data.</text>
</comment>
<evidence type="ECO:0000313" key="2">
    <source>
        <dbReference type="Proteomes" id="UP000053237"/>
    </source>
</evidence>
<evidence type="ECO:0000313" key="1">
    <source>
        <dbReference type="EMBL" id="CCI41778.1"/>
    </source>
</evidence>
<proteinExistence type="predicted"/>
<gene>
    <name evidence="1" type="ORF">BN9_025620</name>
</gene>
<protein>
    <submittedName>
        <fullName evidence="1">Uncharacterized protein</fullName>
    </submittedName>
</protein>
<dbReference type="InParanoid" id="A0A024G5E1"/>
<name>A0A024G5E1_9STRA</name>
<sequence>MGSCSTFFCVRGMVVCFTITRWARFWMLDGVSPKPWNAISRFLLITVYEAECFLQNSQPQSFFKPWFSNDPIIQCVFSRYARSRPSASLNIDKIFSKRSQMFVIEQKDELLRLIRIDLLITQSKHLHPQPNALTTTCATRSSQNKLKTSNLERIHHFTRCSTRVLSALEPISCLIPKFRRALQIRNIRYDFCFPGFSSLCRLRNVKQLLHGLVALRQYTRKSLQIVANSSDSQ</sequence>
<organism evidence="1 2">
    <name type="scientific">Albugo candida</name>
    <dbReference type="NCBI Taxonomy" id="65357"/>
    <lineage>
        <taxon>Eukaryota</taxon>
        <taxon>Sar</taxon>
        <taxon>Stramenopiles</taxon>
        <taxon>Oomycota</taxon>
        <taxon>Peronosporomycetes</taxon>
        <taxon>Albuginales</taxon>
        <taxon>Albuginaceae</taxon>
        <taxon>Albugo</taxon>
    </lineage>
</organism>